<keyword evidence="2" id="KW-0472">Membrane</keyword>
<evidence type="ECO:0000313" key="4">
    <source>
        <dbReference type="Proteomes" id="UP001501427"/>
    </source>
</evidence>
<name>A0ABN1EJZ7_9ACTN</name>
<keyword evidence="2" id="KW-0812">Transmembrane</keyword>
<dbReference type="Proteomes" id="UP001501427">
    <property type="component" value="Unassembled WGS sequence"/>
</dbReference>
<sequence length="218" mass="22546">MPPSGETFTQLSPEPWAEPAIWQPPAPPKKSRAPYFLAAAGAVLLLGLALGIVFWPSGSDSPAQSTGGVPSAQGQEPAPTTEETGEGGDVEGQAKEVDDLLEEMGGTRSELGGVVTAGCPASGMQRILDARQTQLAKARALDVSALDNGPEMKAALIRALEASTESNQRYLDVAPGCPAESEVADVNQRASSAKSEFLGYWSPIAGETGLPSRGESDI</sequence>
<keyword evidence="2" id="KW-1133">Transmembrane helix</keyword>
<reference evidence="3 4" key="1">
    <citation type="journal article" date="2019" name="Int. J. Syst. Evol. Microbiol.">
        <title>The Global Catalogue of Microorganisms (GCM) 10K type strain sequencing project: providing services to taxonomists for standard genome sequencing and annotation.</title>
        <authorList>
            <consortium name="The Broad Institute Genomics Platform"/>
            <consortium name="The Broad Institute Genome Sequencing Center for Infectious Disease"/>
            <person name="Wu L."/>
            <person name="Ma J."/>
        </authorList>
    </citation>
    <scope>NUCLEOTIDE SEQUENCE [LARGE SCALE GENOMIC DNA]</scope>
    <source>
        <strain evidence="3 4">JCM 10667</strain>
    </source>
</reference>
<organism evidence="3 4">
    <name type="scientific">Actinomadura livida</name>
    <dbReference type="NCBI Taxonomy" id="79909"/>
    <lineage>
        <taxon>Bacteria</taxon>
        <taxon>Bacillati</taxon>
        <taxon>Actinomycetota</taxon>
        <taxon>Actinomycetes</taxon>
        <taxon>Streptosporangiales</taxon>
        <taxon>Thermomonosporaceae</taxon>
        <taxon>Actinomadura</taxon>
    </lineage>
</organism>
<proteinExistence type="predicted"/>
<evidence type="ECO:0000256" key="2">
    <source>
        <dbReference type="SAM" id="Phobius"/>
    </source>
</evidence>
<comment type="caution">
    <text evidence="3">The sequence shown here is derived from an EMBL/GenBank/DDBJ whole genome shotgun (WGS) entry which is preliminary data.</text>
</comment>
<feature type="region of interest" description="Disordered" evidence="1">
    <location>
        <begin position="1"/>
        <end position="29"/>
    </location>
</feature>
<protein>
    <submittedName>
        <fullName evidence="3">Uncharacterized protein</fullName>
    </submittedName>
</protein>
<feature type="compositionally biased region" description="Polar residues" evidence="1">
    <location>
        <begin position="1"/>
        <end position="12"/>
    </location>
</feature>
<evidence type="ECO:0000256" key="1">
    <source>
        <dbReference type="SAM" id="MobiDB-lite"/>
    </source>
</evidence>
<feature type="transmembrane region" description="Helical" evidence="2">
    <location>
        <begin position="35"/>
        <end position="55"/>
    </location>
</feature>
<keyword evidence="4" id="KW-1185">Reference proteome</keyword>
<evidence type="ECO:0000313" key="3">
    <source>
        <dbReference type="EMBL" id="GAA0568159.1"/>
    </source>
</evidence>
<accession>A0ABN1EJZ7</accession>
<gene>
    <name evidence="3" type="ORF">GCM10009546_33550</name>
</gene>
<dbReference type="EMBL" id="BAAAHD010000026">
    <property type="protein sequence ID" value="GAA0568159.1"/>
    <property type="molecule type" value="Genomic_DNA"/>
</dbReference>
<feature type="compositionally biased region" description="Polar residues" evidence="1">
    <location>
        <begin position="60"/>
        <end position="74"/>
    </location>
</feature>
<feature type="region of interest" description="Disordered" evidence="1">
    <location>
        <begin position="60"/>
        <end position="92"/>
    </location>
</feature>